<reference evidence="7" key="1">
    <citation type="journal article" date="2019" name="Int. J. Syst. Evol. Microbiol.">
        <title>The Global Catalogue of Microorganisms (GCM) 10K type strain sequencing project: providing services to taxonomists for standard genome sequencing and annotation.</title>
        <authorList>
            <consortium name="The Broad Institute Genomics Platform"/>
            <consortium name="The Broad Institute Genome Sequencing Center for Infectious Disease"/>
            <person name="Wu L."/>
            <person name="Ma J."/>
        </authorList>
    </citation>
    <scope>NUCLEOTIDE SEQUENCE [LARGE SCALE GENOMIC DNA]</scope>
    <source>
        <strain evidence="7">CCUG 39402</strain>
    </source>
</reference>
<evidence type="ECO:0000256" key="3">
    <source>
        <dbReference type="ARBA" id="ARBA00022989"/>
    </source>
</evidence>
<evidence type="ECO:0000313" key="6">
    <source>
        <dbReference type="EMBL" id="MFC6282061.1"/>
    </source>
</evidence>
<protein>
    <submittedName>
        <fullName evidence="6">ZIP family metal transporter</fullName>
    </submittedName>
</protein>
<evidence type="ECO:0000256" key="1">
    <source>
        <dbReference type="ARBA" id="ARBA00004141"/>
    </source>
</evidence>
<accession>A0ABW1TWN2</accession>
<evidence type="ECO:0000256" key="2">
    <source>
        <dbReference type="ARBA" id="ARBA00022692"/>
    </source>
</evidence>
<proteinExistence type="predicted"/>
<dbReference type="PANTHER" id="PTHR16950:SF16">
    <property type="entry name" value="ZINC TRANSPORTER ZIP13"/>
    <property type="match status" value="1"/>
</dbReference>
<keyword evidence="2 5" id="KW-0812">Transmembrane</keyword>
<evidence type="ECO:0000313" key="7">
    <source>
        <dbReference type="Proteomes" id="UP001596270"/>
    </source>
</evidence>
<feature type="transmembrane region" description="Helical" evidence="5">
    <location>
        <begin position="176"/>
        <end position="195"/>
    </location>
</feature>
<feature type="transmembrane region" description="Helical" evidence="5">
    <location>
        <begin position="63"/>
        <end position="80"/>
    </location>
</feature>
<dbReference type="Proteomes" id="UP001596270">
    <property type="component" value="Unassembled WGS sequence"/>
</dbReference>
<sequence>MLLASILLACLLGGVLSILVAGFLLKGLPHHWLPRMVGFSAGLLLGAAMLSVLPEAFESEADSHTLFTVLLAGFIGFYALQRTTLWRHSHGSADADIHAAHTHSQGLGRETVLTVVIGDGFHNFVDGVLIAAAFLTDPALGWATAIAVIAHEIPQEAGDFVLLLASGLSFRRALKLNALSGLASMAGALVGYWGLSQAQAVLPYVLVLAAASFIYIAIADLLPYLRREPAGAQIAWQTVALTAGLVAAAILSASHGE</sequence>
<dbReference type="PANTHER" id="PTHR16950">
    <property type="entry name" value="ZINC TRANSPORTER SLC39A7 HISTIDINE-RICH MEMBRANE PROTEIN KE4"/>
    <property type="match status" value="1"/>
</dbReference>
<name>A0ABW1TWN2_9BURK</name>
<comment type="caution">
    <text evidence="6">The sequence shown here is derived from an EMBL/GenBank/DDBJ whole genome shotgun (WGS) entry which is preliminary data.</text>
</comment>
<keyword evidence="4 5" id="KW-0472">Membrane</keyword>
<dbReference type="Pfam" id="PF02535">
    <property type="entry name" value="Zip"/>
    <property type="match status" value="1"/>
</dbReference>
<feature type="transmembrane region" description="Helical" evidence="5">
    <location>
        <begin position="6"/>
        <end position="25"/>
    </location>
</feature>
<keyword evidence="3 5" id="KW-1133">Transmembrane helix</keyword>
<feature type="transmembrane region" description="Helical" evidence="5">
    <location>
        <begin position="37"/>
        <end position="57"/>
    </location>
</feature>
<feature type="transmembrane region" description="Helical" evidence="5">
    <location>
        <begin position="234"/>
        <end position="254"/>
    </location>
</feature>
<evidence type="ECO:0000256" key="5">
    <source>
        <dbReference type="SAM" id="Phobius"/>
    </source>
</evidence>
<evidence type="ECO:0000256" key="4">
    <source>
        <dbReference type="ARBA" id="ARBA00023136"/>
    </source>
</evidence>
<comment type="subcellular location">
    <subcellularLocation>
        <location evidence="1">Membrane</location>
        <topology evidence="1">Multi-pass membrane protein</topology>
    </subcellularLocation>
</comment>
<gene>
    <name evidence="6" type="ORF">ACFQND_12570</name>
</gene>
<organism evidence="6 7">
    <name type="scientific">Polaromonas aquatica</name>
    <dbReference type="NCBI Taxonomy" id="332657"/>
    <lineage>
        <taxon>Bacteria</taxon>
        <taxon>Pseudomonadati</taxon>
        <taxon>Pseudomonadota</taxon>
        <taxon>Betaproteobacteria</taxon>
        <taxon>Burkholderiales</taxon>
        <taxon>Comamonadaceae</taxon>
        <taxon>Polaromonas</taxon>
    </lineage>
</organism>
<dbReference type="EMBL" id="JBHSRS010000063">
    <property type="protein sequence ID" value="MFC6282061.1"/>
    <property type="molecule type" value="Genomic_DNA"/>
</dbReference>
<dbReference type="RefSeq" id="WP_291325359.1">
    <property type="nucleotide sequence ID" value="NZ_JBHSRS010000063.1"/>
</dbReference>
<dbReference type="InterPro" id="IPR003689">
    <property type="entry name" value="ZIP"/>
</dbReference>
<keyword evidence="7" id="KW-1185">Reference proteome</keyword>
<feature type="transmembrane region" description="Helical" evidence="5">
    <location>
        <begin position="201"/>
        <end position="222"/>
    </location>
</feature>